<evidence type="ECO:0000256" key="2">
    <source>
        <dbReference type="ARBA" id="ARBA00021975"/>
    </source>
</evidence>
<organism evidence="8">
    <name type="scientific">Candidatus Kentrum sp. FW</name>
    <dbReference type="NCBI Taxonomy" id="2126338"/>
    <lineage>
        <taxon>Bacteria</taxon>
        <taxon>Pseudomonadati</taxon>
        <taxon>Pseudomonadota</taxon>
        <taxon>Gammaproteobacteria</taxon>
        <taxon>Candidatus Kentrum</taxon>
    </lineage>
</organism>
<name>A0A450TBI8_9GAMM</name>
<dbReference type="Pfam" id="PF08676">
    <property type="entry name" value="MutL_C"/>
    <property type="match status" value="1"/>
</dbReference>
<dbReference type="CDD" id="cd03482">
    <property type="entry name" value="MutL_Trans_MutL"/>
    <property type="match status" value="1"/>
</dbReference>
<dbReference type="InterPro" id="IPR042120">
    <property type="entry name" value="MutL_C_dimsub"/>
</dbReference>
<dbReference type="Gene3D" id="3.30.565.10">
    <property type="entry name" value="Histidine kinase-like ATPase, C-terminal domain"/>
    <property type="match status" value="1"/>
</dbReference>
<comment type="similarity">
    <text evidence="1 5">Belongs to the DNA mismatch repair MutL/HexB family.</text>
</comment>
<dbReference type="Gene3D" id="3.30.1540.20">
    <property type="entry name" value="MutL, C-terminal domain, dimerisation subdomain"/>
    <property type="match status" value="1"/>
</dbReference>
<dbReference type="GO" id="GO:0140664">
    <property type="term" value="F:ATP-dependent DNA damage sensor activity"/>
    <property type="evidence" value="ECO:0007669"/>
    <property type="project" value="InterPro"/>
</dbReference>
<dbReference type="HAMAP" id="MF_00149">
    <property type="entry name" value="DNA_mis_repair"/>
    <property type="match status" value="1"/>
</dbReference>
<dbReference type="InterPro" id="IPR038973">
    <property type="entry name" value="MutL/Mlh/Pms-like"/>
</dbReference>
<dbReference type="GO" id="GO:0006298">
    <property type="term" value="P:mismatch repair"/>
    <property type="evidence" value="ECO:0007669"/>
    <property type="project" value="UniProtKB-UniRule"/>
</dbReference>
<dbReference type="Gene3D" id="3.30.230.10">
    <property type="match status" value="1"/>
</dbReference>
<dbReference type="InterPro" id="IPR042121">
    <property type="entry name" value="MutL_C_regsub"/>
</dbReference>
<dbReference type="InterPro" id="IPR020568">
    <property type="entry name" value="Ribosomal_Su5_D2-typ_SF"/>
</dbReference>
<dbReference type="Pfam" id="PF01119">
    <property type="entry name" value="DNA_mis_repair"/>
    <property type="match status" value="1"/>
</dbReference>
<dbReference type="InterPro" id="IPR013507">
    <property type="entry name" value="DNA_mismatch_S5_2-like"/>
</dbReference>
<proteinExistence type="inferred from homology"/>
<dbReference type="PANTHER" id="PTHR10073">
    <property type="entry name" value="DNA MISMATCH REPAIR PROTEIN MLH, PMS, MUTL"/>
    <property type="match status" value="1"/>
</dbReference>
<feature type="domain" description="DNA mismatch repair protein S5" evidence="7">
    <location>
        <begin position="261"/>
        <end position="379"/>
    </location>
</feature>
<dbReference type="InterPro" id="IPR037198">
    <property type="entry name" value="MutL_C_sf"/>
</dbReference>
<comment type="function">
    <text evidence="5">This protein is involved in the repair of mismatches in DNA. It is required for dam-dependent methyl-directed DNA mismatch repair. May act as a 'molecular matchmaker', a protein that promotes the formation of a stable complex between two or more DNA-binding proteins in an ATP-dependent manner without itself being part of a final effector complex.</text>
</comment>
<dbReference type="InterPro" id="IPR014762">
    <property type="entry name" value="DNA_mismatch_repair_CS"/>
</dbReference>
<dbReference type="FunFam" id="3.30.230.10:FF:000013">
    <property type="entry name" value="DNA mismatch repair endonuclease MutL"/>
    <property type="match status" value="1"/>
</dbReference>
<evidence type="ECO:0000259" key="7">
    <source>
        <dbReference type="SMART" id="SM01340"/>
    </source>
</evidence>
<accession>A0A450TBI8</accession>
<dbReference type="AlphaFoldDB" id="A0A450TBI8"/>
<evidence type="ECO:0000256" key="1">
    <source>
        <dbReference type="ARBA" id="ARBA00006082"/>
    </source>
</evidence>
<dbReference type="InterPro" id="IPR014790">
    <property type="entry name" value="MutL_C"/>
</dbReference>
<dbReference type="SMART" id="SM01340">
    <property type="entry name" value="DNA_mis_repair"/>
    <property type="match status" value="1"/>
</dbReference>
<dbReference type="FunFam" id="3.30.565.10:FF:000003">
    <property type="entry name" value="DNA mismatch repair endonuclease MutL"/>
    <property type="match status" value="1"/>
</dbReference>
<dbReference type="GO" id="GO:0016887">
    <property type="term" value="F:ATP hydrolysis activity"/>
    <property type="evidence" value="ECO:0007669"/>
    <property type="project" value="InterPro"/>
</dbReference>
<dbReference type="GO" id="GO:0030983">
    <property type="term" value="F:mismatched DNA binding"/>
    <property type="evidence" value="ECO:0007669"/>
    <property type="project" value="InterPro"/>
</dbReference>
<sequence length="667" mass="74074">MTRLFTIGTTARMVTRIPLDFARGPHVNIRVVVSIVEEKLHKPMTSPVLPRIHLLDPSLANRIAAGEVVERPAAVVKELVENSLDASARNIHIDLEQGGNRLIRVRDDGVGIFHEDLALALRRHATSKVTSFEDLTHVRTLGFRGEALPSIASVSRLRLVSRVRGENNGWQVSSDGSDAILPPEPASHPEGTMVEVRDLFFNTPARRKFLRTGKTEFRHAEEVVRRMALSHARVGFRLAHNDRPVLNLRENTEEEDCTPRIIEICGPAFMEQSLPVVCEATELYLWGQVGLPTFSRGQADLQYFFVNGRVVRDKLVTHAIRQAYQDVLYHGRHPAYVLFLEIPPEMVDVNVHPTKHEVRFRESRLVHDFIFRGLHRAIADTRPAGTVPAGGIDESEAGRMLPIPGRFGGGKRGGRPGSNWESIVGGAIGNGSGPLRVCESSVDYAASQPTTVQSPKSHVWPEIPEHTGTVWEDAPPLGYAIGQLHGIYILAENSRGLVLVDAHAAHERILYERLKTGFSKEGVRSSPLLLPINLTVRQSEAELVEERAEEFLKLGFEVRRIGPSQLSIRQVPSVLTGTDVPALVRDVISDFDVTGMSSRVTEKRDQLLATMACHGAVRANRQLTIEEMNALLRDIETTERGGQCGHGRPTWIPLELSDLDKLFLRGR</sequence>
<dbReference type="EMBL" id="CAADFD010000091">
    <property type="protein sequence ID" value="VFJ64102.1"/>
    <property type="molecule type" value="Genomic_DNA"/>
</dbReference>
<dbReference type="PROSITE" id="PS00058">
    <property type="entry name" value="DNA_MISMATCH_REPAIR_1"/>
    <property type="match status" value="1"/>
</dbReference>
<dbReference type="InterPro" id="IPR036890">
    <property type="entry name" value="HATPase_C_sf"/>
</dbReference>
<keyword evidence="4 5" id="KW-0234">DNA repair</keyword>
<gene>
    <name evidence="5" type="primary">mutL</name>
    <name evidence="8" type="ORF">BECKFW1821B_GA0114236_10911</name>
</gene>
<reference evidence="8" key="1">
    <citation type="submission" date="2019-02" db="EMBL/GenBank/DDBJ databases">
        <authorList>
            <person name="Gruber-Vodicka R. H."/>
            <person name="Seah K. B. B."/>
        </authorList>
    </citation>
    <scope>NUCLEOTIDE SEQUENCE</scope>
    <source>
        <strain evidence="8">BECK_BZ106</strain>
    </source>
</reference>
<dbReference type="Gene3D" id="3.30.1370.100">
    <property type="entry name" value="MutL, C-terminal domain, regulatory subdomain"/>
    <property type="match status" value="1"/>
</dbReference>
<dbReference type="SUPFAM" id="SSF55874">
    <property type="entry name" value="ATPase domain of HSP90 chaperone/DNA topoisomerase II/histidine kinase"/>
    <property type="match status" value="1"/>
</dbReference>
<dbReference type="SMART" id="SM00853">
    <property type="entry name" value="MutL_C"/>
    <property type="match status" value="1"/>
</dbReference>
<dbReference type="SUPFAM" id="SSF118116">
    <property type="entry name" value="DNA mismatch repair protein MutL"/>
    <property type="match status" value="1"/>
</dbReference>
<feature type="domain" description="MutL C-terminal dimerisation" evidence="6">
    <location>
        <begin position="480"/>
        <end position="623"/>
    </location>
</feature>
<evidence type="ECO:0000259" key="6">
    <source>
        <dbReference type="SMART" id="SM00853"/>
    </source>
</evidence>
<dbReference type="GO" id="GO:0005524">
    <property type="term" value="F:ATP binding"/>
    <property type="evidence" value="ECO:0007669"/>
    <property type="project" value="InterPro"/>
</dbReference>
<dbReference type="InterPro" id="IPR002099">
    <property type="entry name" value="MutL/Mlh/PMS"/>
</dbReference>
<protein>
    <recommendedName>
        <fullName evidence="2 5">DNA mismatch repair protein MutL</fullName>
    </recommendedName>
</protein>
<keyword evidence="3 5" id="KW-0227">DNA damage</keyword>
<evidence type="ECO:0000256" key="4">
    <source>
        <dbReference type="ARBA" id="ARBA00023204"/>
    </source>
</evidence>
<dbReference type="NCBIfam" id="TIGR00585">
    <property type="entry name" value="mutl"/>
    <property type="match status" value="1"/>
</dbReference>
<dbReference type="InterPro" id="IPR014721">
    <property type="entry name" value="Ribsml_uS5_D2-typ_fold_subgr"/>
</dbReference>
<dbReference type="InterPro" id="IPR020667">
    <property type="entry name" value="DNA_mismatch_repair_MutL"/>
</dbReference>
<dbReference type="SUPFAM" id="SSF54211">
    <property type="entry name" value="Ribosomal protein S5 domain 2-like"/>
    <property type="match status" value="1"/>
</dbReference>
<dbReference type="GO" id="GO:0032300">
    <property type="term" value="C:mismatch repair complex"/>
    <property type="evidence" value="ECO:0007669"/>
    <property type="project" value="InterPro"/>
</dbReference>
<dbReference type="CDD" id="cd16926">
    <property type="entry name" value="HATPase_MutL-MLH-PMS-like"/>
    <property type="match status" value="1"/>
</dbReference>
<dbReference type="Pfam" id="PF13589">
    <property type="entry name" value="HATPase_c_3"/>
    <property type="match status" value="1"/>
</dbReference>
<evidence type="ECO:0000313" key="8">
    <source>
        <dbReference type="EMBL" id="VFJ64102.1"/>
    </source>
</evidence>
<evidence type="ECO:0000256" key="5">
    <source>
        <dbReference type="HAMAP-Rule" id="MF_00149"/>
    </source>
</evidence>
<dbReference type="PANTHER" id="PTHR10073:SF12">
    <property type="entry name" value="DNA MISMATCH REPAIR PROTEIN MLH1"/>
    <property type="match status" value="1"/>
</dbReference>
<evidence type="ECO:0000256" key="3">
    <source>
        <dbReference type="ARBA" id="ARBA00022763"/>
    </source>
</evidence>